<evidence type="ECO:0000313" key="2">
    <source>
        <dbReference type="Proteomes" id="UP001164718"/>
    </source>
</evidence>
<accession>A0A9E8LX37</accession>
<keyword evidence="2" id="KW-1185">Reference proteome</keyword>
<reference evidence="1" key="1">
    <citation type="submission" date="2022-09" db="EMBL/GenBank/DDBJ databases">
        <title>Complete Genomes of Fervidibacillus albus and Fervidibacillus halotolerans isolated from tidal flat sediments.</title>
        <authorList>
            <person name="Kwon K.K."/>
            <person name="Yang S.-H."/>
            <person name="Park M.J."/>
            <person name="Oh H.-M."/>
        </authorList>
    </citation>
    <scope>NUCLEOTIDE SEQUENCE</scope>
    <source>
        <strain evidence="1">MEBiC13591</strain>
    </source>
</reference>
<dbReference type="InterPro" id="IPR021297">
    <property type="entry name" value="YlqD"/>
</dbReference>
<dbReference type="Proteomes" id="UP001164718">
    <property type="component" value="Chromosome"/>
</dbReference>
<dbReference type="Gene3D" id="6.10.140.1110">
    <property type="match status" value="1"/>
</dbReference>
<dbReference type="AlphaFoldDB" id="A0A9E8LX37"/>
<gene>
    <name evidence="1" type="ORF">OE104_05080</name>
</gene>
<name>A0A9E8LX37_9BACI</name>
<sequence length="128" mass="15262">MNLLTKVTVKQILTEKSKKELFTSFSNRKVQLEREIEQLHFERKRLEKGKKYFDSKLRQRFDREVNTRLEKIKQLDFQMEQLNVLPIGSELIENELHGLVEVKVGDNWDHIRIEKSIIVKDGVVVDIQ</sequence>
<evidence type="ECO:0000313" key="1">
    <source>
        <dbReference type="EMBL" id="WAA10691.1"/>
    </source>
</evidence>
<proteinExistence type="predicted"/>
<dbReference type="Pfam" id="PF11068">
    <property type="entry name" value="YlqD"/>
    <property type="match status" value="1"/>
</dbReference>
<dbReference type="KEGG" id="faf:OE104_05080"/>
<dbReference type="RefSeq" id="WP_275418490.1">
    <property type="nucleotide sequence ID" value="NZ_CP106878.1"/>
</dbReference>
<protein>
    <submittedName>
        <fullName evidence="1">YlqD family protein</fullName>
    </submittedName>
</protein>
<dbReference type="EMBL" id="CP106878">
    <property type="protein sequence ID" value="WAA10691.1"/>
    <property type="molecule type" value="Genomic_DNA"/>
</dbReference>
<organism evidence="1 2">
    <name type="scientific">Fervidibacillus albus</name>
    <dbReference type="NCBI Taxonomy" id="2980026"/>
    <lineage>
        <taxon>Bacteria</taxon>
        <taxon>Bacillati</taxon>
        <taxon>Bacillota</taxon>
        <taxon>Bacilli</taxon>
        <taxon>Bacillales</taxon>
        <taxon>Bacillaceae</taxon>
        <taxon>Fervidibacillus</taxon>
    </lineage>
</organism>